<comment type="caution">
    <text evidence="1">The sequence shown here is derived from an EMBL/GenBank/DDBJ whole genome shotgun (WGS) entry which is preliminary data.</text>
</comment>
<dbReference type="Gene3D" id="1.20.140.160">
    <property type="match status" value="1"/>
</dbReference>
<name>A0ABV8X9W7_9LACT</name>
<proteinExistence type="predicted"/>
<reference evidence="2" key="1">
    <citation type="journal article" date="2019" name="Int. J. Syst. Evol. Microbiol.">
        <title>The Global Catalogue of Microorganisms (GCM) 10K type strain sequencing project: providing services to taxonomists for standard genome sequencing and annotation.</title>
        <authorList>
            <consortium name="The Broad Institute Genomics Platform"/>
            <consortium name="The Broad Institute Genome Sequencing Center for Infectious Disease"/>
            <person name="Wu L."/>
            <person name="Ma J."/>
        </authorList>
    </citation>
    <scope>NUCLEOTIDE SEQUENCE [LARGE SCALE GENOMIC DNA]</scope>
    <source>
        <strain evidence="2">CCUG 59778</strain>
    </source>
</reference>
<evidence type="ECO:0000313" key="2">
    <source>
        <dbReference type="Proteomes" id="UP001595817"/>
    </source>
</evidence>
<dbReference type="NCBIfam" id="TIGR01637">
    <property type="entry name" value="phage_arpU"/>
    <property type="match status" value="1"/>
</dbReference>
<sequence>MECQVQTINRTATKKKVESILEQYRIYLLQVSLNKLPSITAKYTLVPASSNLVTSSTEKAAIANVDYEIERNRFIEQVIGAVNRLPAEERRLMILRYFGEEEWFDYQVYNEMNMSERHYYRLKARAFSKFAIALNVEVYQER</sequence>
<dbReference type="EMBL" id="JBHSEC010000022">
    <property type="protein sequence ID" value="MFC4411899.1"/>
    <property type="molecule type" value="Genomic_DNA"/>
</dbReference>
<gene>
    <name evidence="1" type="ORF">ACFOZY_16025</name>
</gene>
<keyword evidence="2" id="KW-1185">Reference proteome</keyword>
<protein>
    <submittedName>
        <fullName evidence="1">ArpU family phage packaging/lysis transcriptional regulator</fullName>
    </submittedName>
</protein>
<dbReference type="Proteomes" id="UP001595817">
    <property type="component" value="Unassembled WGS sequence"/>
</dbReference>
<evidence type="ECO:0000313" key="1">
    <source>
        <dbReference type="EMBL" id="MFC4411899.1"/>
    </source>
</evidence>
<dbReference type="InterPro" id="IPR006524">
    <property type="entry name" value="ArpU-like"/>
</dbReference>
<organism evidence="1 2">
    <name type="scientific">Chungangia koreensis</name>
    <dbReference type="NCBI Taxonomy" id="752657"/>
    <lineage>
        <taxon>Bacteria</taxon>
        <taxon>Bacillati</taxon>
        <taxon>Bacillota</taxon>
        <taxon>Bacilli</taxon>
        <taxon>Lactobacillales</taxon>
        <taxon>Chungangia</taxon>
    </lineage>
</organism>
<dbReference type="RefSeq" id="WP_378157349.1">
    <property type="nucleotide sequence ID" value="NZ_JBHSEC010000022.1"/>
</dbReference>
<accession>A0ABV8X9W7</accession>